<organism evidence="2 3">
    <name type="scientific">Setaria digitata</name>
    <dbReference type="NCBI Taxonomy" id="48799"/>
    <lineage>
        <taxon>Eukaryota</taxon>
        <taxon>Metazoa</taxon>
        <taxon>Ecdysozoa</taxon>
        <taxon>Nematoda</taxon>
        <taxon>Chromadorea</taxon>
        <taxon>Rhabditida</taxon>
        <taxon>Spirurina</taxon>
        <taxon>Spiruromorpha</taxon>
        <taxon>Filarioidea</taxon>
        <taxon>Setariidae</taxon>
        <taxon>Setaria</taxon>
    </lineage>
</organism>
<proteinExistence type="predicted"/>
<dbReference type="Proteomes" id="UP000887581">
    <property type="component" value="Unplaced"/>
</dbReference>
<evidence type="ECO:0000256" key="1">
    <source>
        <dbReference type="SAM" id="MobiDB-lite"/>
    </source>
</evidence>
<reference evidence="3" key="1">
    <citation type="submission" date="2022-11" db="UniProtKB">
        <authorList>
            <consortium name="WormBaseParasite"/>
        </authorList>
    </citation>
    <scope>IDENTIFICATION</scope>
</reference>
<accession>A0A915PMC7</accession>
<feature type="compositionally biased region" description="Basic and acidic residues" evidence="1">
    <location>
        <begin position="1"/>
        <end position="10"/>
    </location>
</feature>
<dbReference type="AlphaFoldDB" id="A0A915PMC7"/>
<name>A0A915PMC7_9BILA</name>
<dbReference type="WBParaSite" id="sdigi.contig151.g5289.t1">
    <property type="protein sequence ID" value="sdigi.contig151.g5289.t1"/>
    <property type="gene ID" value="sdigi.contig151.g5289"/>
</dbReference>
<sequence length="46" mass="5355">MRNEITEQRLSHPSFPADKRNERMKHADLQTGNADRMNGRCGLADW</sequence>
<protein>
    <submittedName>
        <fullName evidence="3">Uncharacterized protein</fullName>
    </submittedName>
</protein>
<evidence type="ECO:0000313" key="2">
    <source>
        <dbReference type="Proteomes" id="UP000887581"/>
    </source>
</evidence>
<feature type="compositionally biased region" description="Basic and acidic residues" evidence="1">
    <location>
        <begin position="17"/>
        <end position="28"/>
    </location>
</feature>
<evidence type="ECO:0000313" key="3">
    <source>
        <dbReference type="WBParaSite" id="sdigi.contig151.g5289.t1"/>
    </source>
</evidence>
<keyword evidence="2" id="KW-1185">Reference proteome</keyword>
<feature type="region of interest" description="Disordered" evidence="1">
    <location>
        <begin position="1"/>
        <end position="46"/>
    </location>
</feature>